<name>A0A7X9X9X6_9BACT</name>
<comment type="subcellular location">
    <subcellularLocation>
        <location evidence="1 7">Cell outer membrane</location>
        <topology evidence="1 7">Multi-pass membrane protein</topology>
    </subcellularLocation>
</comment>
<feature type="compositionally biased region" description="Basic residues" evidence="8">
    <location>
        <begin position="811"/>
        <end position="820"/>
    </location>
</feature>
<sequence>MKLNFLICLLILPTLLWAQGPSGAKSGNGQFKKGNRPKIGTVSGKIIDAETSENLEFVTIALYSVRDTTFLTGASTDAQGRFKITEVPAGKMFAKITFIGYEEMQTEPFVIQPDQKEKFLGALALSTGAQNLDEVTVTAERDVMELGIDRKTFNVSQDLTTVGGSMTDALNNIPSIDIDAEGTLSLRGSSNVTIFIDGKPSNLTSSSDADILDQIPASSIERVEVITNPSAKYDPEGTSGIINIILKKDRKGGVNGNISVSAGNNNKYNVSAGVNARVNKLNIYANYSGRYQERYVNKELRQNNIDADGNMTDYNTQTSRRDDERYSHLFKGGIDYDINDYNNIYFSATYNTGYRNKMEKLHLNYFDANDDVISQIYRLNDSRGTSENQEYNFGYRKTFVNPSQSLDISGQYSDGIRNNNGDYTEFDNFGNEINSDPIFEQQNESPERNRIFLGQIDYVQPVGENGTLETGWKSTGREIETDFYSQSRDAGMWTPDDSLNNNFNYSEYVHALYVMYRHQFGKWGLQGGLRAEQAYTTSHLEANAVTEEQTVNNNYFALYPTLHLAYKFADMREVSIGYSRRVNRPRGRSLNPFPDYANPQSLRQGNPYLKPEFIDAIEATYQHGWENVTLTGSLYYRYTHDAIQRVQMAQPDGVMVMTWDNVDNSQSYGAEAIATYNMTKWWKFTASANVYNILITGSSGDLNLTNQAWAMNGKLMSSTSITKTLSLQVTGRFSSQRATAQGYIAPMGGVDMAVSQKLFKGKGTLQARVTDVFNTYKFNVYSEGTGFNSDMTYDWESRVGYLTFTYRFGKTSKKPKKGSKQRSGGQGDSMDMMD</sequence>
<dbReference type="InterPro" id="IPR008969">
    <property type="entry name" value="CarboxyPept-like_regulatory"/>
</dbReference>
<dbReference type="GO" id="GO:0009279">
    <property type="term" value="C:cell outer membrane"/>
    <property type="evidence" value="ECO:0007669"/>
    <property type="project" value="UniProtKB-SubCell"/>
</dbReference>
<evidence type="ECO:0000256" key="3">
    <source>
        <dbReference type="ARBA" id="ARBA00022452"/>
    </source>
</evidence>
<gene>
    <name evidence="12" type="ORF">HHU12_14175</name>
</gene>
<keyword evidence="6 7" id="KW-0998">Cell outer membrane</keyword>
<evidence type="ECO:0000256" key="6">
    <source>
        <dbReference type="ARBA" id="ARBA00023237"/>
    </source>
</evidence>
<feature type="domain" description="Outer membrane protein beta-barrel" evidence="11">
    <location>
        <begin position="397"/>
        <end position="806"/>
    </location>
</feature>
<evidence type="ECO:0000259" key="11">
    <source>
        <dbReference type="Pfam" id="PF14905"/>
    </source>
</evidence>
<dbReference type="InterPro" id="IPR036942">
    <property type="entry name" value="Beta-barrel_TonB_sf"/>
</dbReference>
<evidence type="ECO:0000259" key="10">
    <source>
        <dbReference type="Pfam" id="PF07715"/>
    </source>
</evidence>
<proteinExistence type="inferred from homology"/>
<keyword evidence="5 7" id="KW-0472">Membrane</keyword>
<comment type="similarity">
    <text evidence="7">Belongs to the TonB-dependent receptor family.</text>
</comment>
<dbReference type="Gene3D" id="2.60.40.1120">
    <property type="entry name" value="Carboxypeptidase-like, regulatory domain"/>
    <property type="match status" value="1"/>
</dbReference>
<dbReference type="RefSeq" id="WP_169657403.1">
    <property type="nucleotide sequence ID" value="NZ_JABANE010000035.1"/>
</dbReference>
<feature type="chain" id="PRO_5030728556" evidence="9">
    <location>
        <begin position="19"/>
        <end position="834"/>
    </location>
</feature>
<dbReference type="Gene3D" id="2.170.130.10">
    <property type="entry name" value="TonB-dependent receptor, plug domain"/>
    <property type="match status" value="1"/>
</dbReference>
<protein>
    <submittedName>
        <fullName evidence="12">TonB-dependent receptor</fullName>
    </submittedName>
</protein>
<dbReference type="InterPro" id="IPR037066">
    <property type="entry name" value="Plug_dom_sf"/>
</dbReference>
<dbReference type="PANTHER" id="PTHR40980:SF4">
    <property type="entry name" value="TONB-DEPENDENT RECEPTOR-LIKE BETA-BARREL DOMAIN-CONTAINING PROTEIN"/>
    <property type="match status" value="1"/>
</dbReference>
<evidence type="ECO:0000256" key="2">
    <source>
        <dbReference type="ARBA" id="ARBA00022448"/>
    </source>
</evidence>
<dbReference type="InterPro" id="IPR012910">
    <property type="entry name" value="Plug_dom"/>
</dbReference>
<feature type="domain" description="TonB-dependent receptor plug" evidence="10">
    <location>
        <begin position="163"/>
        <end position="240"/>
    </location>
</feature>
<keyword evidence="12" id="KW-0675">Receptor</keyword>
<dbReference type="InterPro" id="IPR041700">
    <property type="entry name" value="OMP_b-brl_3"/>
</dbReference>
<evidence type="ECO:0000313" key="13">
    <source>
        <dbReference type="Proteomes" id="UP000576082"/>
    </source>
</evidence>
<evidence type="ECO:0000256" key="5">
    <source>
        <dbReference type="ARBA" id="ARBA00023136"/>
    </source>
</evidence>
<dbReference type="EMBL" id="JABANE010000035">
    <property type="protein sequence ID" value="NME69118.1"/>
    <property type="molecule type" value="Genomic_DNA"/>
</dbReference>
<dbReference type="Pfam" id="PF07715">
    <property type="entry name" value="Plug"/>
    <property type="match status" value="1"/>
</dbReference>
<dbReference type="Pfam" id="PF13715">
    <property type="entry name" value="CarbopepD_reg_2"/>
    <property type="match status" value="1"/>
</dbReference>
<evidence type="ECO:0000313" key="12">
    <source>
        <dbReference type="EMBL" id="NME69118.1"/>
    </source>
</evidence>
<dbReference type="Pfam" id="PF14905">
    <property type="entry name" value="OMP_b-brl_3"/>
    <property type="match status" value="1"/>
</dbReference>
<dbReference type="SUPFAM" id="SSF49464">
    <property type="entry name" value="Carboxypeptidase regulatory domain-like"/>
    <property type="match status" value="1"/>
</dbReference>
<evidence type="ECO:0000256" key="9">
    <source>
        <dbReference type="SAM" id="SignalP"/>
    </source>
</evidence>
<comment type="caution">
    <text evidence="12">The sequence shown here is derived from an EMBL/GenBank/DDBJ whole genome shotgun (WGS) entry which is preliminary data.</text>
</comment>
<keyword evidence="9" id="KW-0732">Signal</keyword>
<keyword evidence="2 7" id="KW-0813">Transport</keyword>
<organism evidence="12 13">
    <name type="scientific">Flammeovirga aprica JL-4</name>
    <dbReference type="NCBI Taxonomy" id="694437"/>
    <lineage>
        <taxon>Bacteria</taxon>
        <taxon>Pseudomonadati</taxon>
        <taxon>Bacteroidota</taxon>
        <taxon>Cytophagia</taxon>
        <taxon>Cytophagales</taxon>
        <taxon>Flammeovirgaceae</taxon>
        <taxon>Flammeovirga</taxon>
    </lineage>
</organism>
<evidence type="ECO:0000256" key="4">
    <source>
        <dbReference type="ARBA" id="ARBA00022692"/>
    </source>
</evidence>
<keyword evidence="3 7" id="KW-1134">Transmembrane beta strand</keyword>
<feature type="region of interest" description="Disordered" evidence="8">
    <location>
        <begin position="811"/>
        <end position="834"/>
    </location>
</feature>
<dbReference type="PROSITE" id="PS52016">
    <property type="entry name" value="TONB_DEPENDENT_REC_3"/>
    <property type="match status" value="1"/>
</dbReference>
<reference evidence="12 13" key="1">
    <citation type="submission" date="2020-04" db="EMBL/GenBank/DDBJ databases">
        <title>Flammeovirga sp. SR4, a novel species isolated from seawater.</title>
        <authorList>
            <person name="Wang X."/>
        </authorList>
    </citation>
    <scope>NUCLEOTIDE SEQUENCE [LARGE SCALE GENOMIC DNA]</scope>
    <source>
        <strain evidence="12 13">ATCC 23126</strain>
    </source>
</reference>
<dbReference type="Proteomes" id="UP000576082">
    <property type="component" value="Unassembled WGS sequence"/>
</dbReference>
<feature type="signal peptide" evidence="9">
    <location>
        <begin position="1"/>
        <end position="18"/>
    </location>
</feature>
<accession>A0A7X9X9X6</accession>
<keyword evidence="4 7" id="KW-0812">Transmembrane</keyword>
<evidence type="ECO:0000256" key="7">
    <source>
        <dbReference type="PROSITE-ProRule" id="PRU01360"/>
    </source>
</evidence>
<dbReference type="Gene3D" id="2.40.170.20">
    <property type="entry name" value="TonB-dependent receptor, beta-barrel domain"/>
    <property type="match status" value="1"/>
</dbReference>
<dbReference type="PANTHER" id="PTHR40980">
    <property type="entry name" value="PLUG DOMAIN-CONTAINING PROTEIN"/>
    <property type="match status" value="1"/>
</dbReference>
<evidence type="ECO:0000256" key="8">
    <source>
        <dbReference type="SAM" id="MobiDB-lite"/>
    </source>
</evidence>
<evidence type="ECO:0000256" key="1">
    <source>
        <dbReference type="ARBA" id="ARBA00004571"/>
    </source>
</evidence>
<keyword evidence="13" id="KW-1185">Reference proteome</keyword>
<dbReference type="InterPro" id="IPR039426">
    <property type="entry name" value="TonB-dep_rcpt-like"/>
</dbReference>
<dbReference type="AlphaFoldDB" id="A0A7X9X9X6"/>
<dbReference type="SUPFAM" id="SSF56935">
    <property type="entry name" value="Porins"/>
    <property type="match status" value="1"/>
</dbReference>